<reference evidence="1" key="1">
    <citation type="submission" date="2021-03" db="EMBL/GenBank/DDBJ databases">
        <authorList>
            <consortium name="DOE Joint Genome Institute"/>
            <person name="Ahrendt S."/>
            <person name="Looney B.P."/>
            <person name="Miyauchi S."/>
            <person name="Morin E."/>
            <person name="Drula E."/>
            <person name="Courty P.E."/>
            <person name="Chicoki N."/>
            <person name="Fauchery L."/>
            <person name="Kohler A."/>
            <person name="Kuo A."/>
            <person name="Labutti K."/>
            <person name="Pangilinan J."/>
            <person name="Lipzen A."/>
            <person name="Riley R."/>
            <person name="Andreopoulos W."/>
            <person name="He G."/>
            <person name="Johnson J."/>
            <person name="Barry K.W."/>
            <person name="Grigoriev I.V."/>
            <person name="Nagy L."/>
            <person name="Hibbett D."/>
            <person name="Henrissat B."/>
            <person name="Matheny P.B."/>
            <person name="Labbe J."/>
            <person name="Martin F."/>
        </authorList>
    </citation>
    <scope>NUCLEOTIDE SEQUENCE</scope>
    <source>
        <strain evidence="1">HHB10654</strain>
    </source>
</reference>
<comment type="caution">
    <text evidence="1">The sequence shown here is derived from an EMBL/GenBank/DDBJ whole genome shotgun (WGS) entry which is preliminary data.</text>
</comment>
<keyword evidence="2" id="KW-1185">Reference proteome</keyword>
<evidence type="ECO:0000313" key="1">
    <source>
        <dbReference type="EMBL" id="KAI0055943.1"/>
    </source>
</evidence>
<evidence type="ECO:0000313" key="2">
    <source>
        <dbReference type="Proteomes" id="UP000814140"/>
    </source>
</evidence>
<name>A0ACB8SJ88_9AGAM</name>
<dbReference type="Proteomes" id="UP000814140">
    <property type="component" value="Unassembled WGS sequence"/>
</dbReference>
<accession>A0ACB8SJ88</accession>
<reference evidence="1" key="2">
    <citation type="journal article" date="2022" name="New Phytol.">
        <title>Evolutionary transition to the ectomycorrhizal habit in the genomes of a hyperdiverse lineage of mushroom-forming fungi.</title>
        <authorList>
            <person name="Looney B."/>
            <person name="Miyauchi S."/>
            <person name="Morin E."/>
            <person name="Drula E."/>
            <person name="Courty P.E."/>
            <person name="Kohler A."/>
            <person name="Kuo A."/>
            <person name="LaButti K."/>
            <person name="Pangilinan J."/>
            <person name="Lipzen A."/>
            <person name="Riley R."/>
            <person name="Andreopoulos W."/>
            <person name="He G."/>
            <person name="Johnson J."/>
            <person name="Nolan M."/>
            <person name="Tritt A."/>
            <person name="Barry K.W."/>
            <person name="Grigoriev I.V."/>
            <person name="Nagy L.G."/>
            <person name="Hibbett D."/>
            <person name="Henrissat B."/>
            <person name="Matheny P.B."/>
            <person name="Labbe J."/>
            <person name="Martin F.M."/>
        </authorList>
    </citation>
    <scope>NUCLEOTIDE SEQUENCE</scope>
    <source>
        <strain evidence="1">HHB10654</strain>
    </source>
</reference>
<organism evidence="1 2">
    <name type="scientific">Artomyces pyxidatus</name>
    <dbReference type="NCBI Taxonomy" id="48021"/>
    <lineage>
        <taxon>Eukaryota</taxon>
        <taxon>Fungi</taxon>
        <taxon>Dikarya</taxon>
        <taxon>Basidiomycota</taxon>
        <taxon>Agaricomycotina</taxon>
        <taxon>Agaricomycetes</taxon>
        <taxon>Russulales</taxon>
        <taxon>Auriscalpiaceae</taxon>
        <taxon>Artomyces</taxon>
    </lineage>
</organism>
<gene>
    <name evidence="1" type="ORF">BV25DRAFT_1832700</name>
</gene>
<proteinExistence type="predicted"/>
<protein>
    <submittedName>
        <fullName evidence="1">Uncharacterized protein</fullName>
    </submittedName>
</protein>
<dbReference type="EMBL" id="MU277274">
    <property type="protein sequence ID" value="KAI0055943.1"/>
    <property type="molecule type" value="Genomic_DNA"/>
</dbReference>
<sequence length="615" mass="68062">MDDEPLLGDRAEYFRLLPEEDELEAFQDESEPPSQAENSAHDLELWLIYRIPRLRRILDFLQGPKPSRALQEPSPLLQFNWNSFRHSRHISFESLTIHRTRTLTSPLILAFLIPIYVICISVLSRAQSFEVPPENSLGCTATYWPATNACGLDGQYCVRPGDADGLTVDFKCPAQCASVFLHNPRTVGDQQVVFEPLIVGGGDEEHTYRGDSFICAAALQAGIISNSRGGCGTVHLVENFTGFIPHTSHGLSSIGFPTSFPLALRLSDSTQFGKCADLRNDVLVLNVLVSALLFMVLRPRPIVLYWCLVCIGFWHVTLFSQPRAYPPDLAGAFGTFLPALFVCYAFWRVAMRFVLPVFATKMPLEGAVLYLGPYWVTVLNNMTLDRLPIDRLIMSDIVARPGGLVTLFAAVICVVSIVVNQMRVIRKTGWLPYYLGWYAVGGLLTIGLALLPTLNLRIHHYVFAMMLIPGTAFPTRLSAVYQGFLLGLFLNGVAAWGFDPILQTAAELRRDAPLGSELPSFLTNSTNYDPSIPWLEQRISWSLPDSGGWDGFSLLIDDVERYVGDGLAYGLGTLDAALPHFFRLAATKGGRTGDFTMPATLWPNGTWVDPLPGPS</sequence>